<gene>
    <name evidence="3" type="ORF">MTR67_027430</name>
</gene>
<evidence type="ECO:0000256" key="2">
    <source>
        <dbReference type="SAM" id="Phobius"/>
    </source>
</evidence>
<name>A0AAF0TZK6_SOLVR</name>
<feature type="transmembrane region" description="Helical" evidence="2">
    <location>
        <begin position="80"/>
        <end position="101"/>
    </location>
</feature>
<feature type="transmembrane region" description="Helical" evidence="2">
    <location>
        <begin position="113"/>
        <end position="133"/>
    </location>
</feature>
<organism evidence="3 4">
    <name type="scientific">Solanum verrucosum</name>
    <dbReference type="NCBI Taxonomy" id="315347"/>
    <lineage>
        <taxon>Eukaryota</taxon>
        <taxon>Viridiplantae</taxon>
        <taxon>Streptophyta</taxon>
        <taxon>Embryophyta</taxon>
        <taxon>Tracheophyta</taxon>
        <taxon>Spermatophyta</taxon>
        <taxon>Magnoliopsida</taxon>
        <taxon>eudicotyledons</taxon>
        <taxon>Gunneridae</taxon>
        <taxon>Pentapetalae</taxon>
        <taxon>asterids</taxon>
        <taxon>lamiids</taxon>
        <taxon>Solanales</taxon>
        <taxon>Solanaceae</taxon>
        <taxon>Solanoideae</taxon>
        <taxon>Solaneae</taxon>
        <taxon>Solanum</taxon>
    </lineage>
</organism>
<evidence type="ECO:0000313" key="3">
    <source>
        <dbReference type="EMBL" id="WMV34045.1"/>
    </source>
</evidence>
<feature type="region of interest" description="Disordered" evidence="1">
    <location>
        <begin position="145"/>
        <end position="170"/>
    </location>
</feature>
<reference evidence="3" key="1">
    <citation type="submission" date="2023-08" db="EMBL/GenBank/DDBJ databases">
        <title>A de novo genome assembly of Solanum verrucosum Schlechtendal, a Mexican diploid species geographically isolated from the other diploid A-genome species in potato relatives.</title>
        <authorList>
            <person name="Hosaka K."/>
        </authorList>
    </citation>
    <scope>NUCLEOTIDE SEQUENCE</scope>
    <source>
        <tissue evidence="3">Young leaves</tissue>
    </source>
</reference>
<dbReference type="Proteomes" id="UP001234989">
    <property type="component" value="Chromosome 6"/>
</dbReference>
<keyword evidence="2" id="KW-0472">Membrane</keyword>
<keyword evidence="4" id="KW-1185">Reference proteome</keyword>
<accession>A0AAF0TZK6</accession>
<proteinExistence type="predicted"/>
<keyword evidence="2" id="KW-1133">Transmembrane helix</keyword>
<evidence type="ECO:0008006" key="5">
    <source>
        <dbReference type="Google" id="ProtNLM"/>
    </source>
</evidence>
<protein>
    <recommendedName>
        <fullName evidence="5">Transmembrane protein</fullName>
    </recommendedName>
</protein>
<keyword evidence="2" id="KW-0812">Transmembrane</keyword>
<evidence type="ECO:0000313" key="4">
    <source>
        <dbReference type="Proteomes" id="UP001234989"/>
    </source>
</evidence>
<feature type="compositionally biased region" description="Basic and acidic residues" evidence="1">
    <location>
        <begin position="145"/>
        <end position="169"/>
    </location>
</feature>
<dbReference type="AlphaFoldDB" id="A0AAF0TZK6"/>
<sequence length="186" mass="20570">MPLSARSKSKETWNNVIEKCEKKLTRLKGQYLSLRRGGWIQEDGLKLGTLNRLASWVELAKPLGGSPKFAASPEIRWLELSLLTGCCLCAAAAVAVTELLFRRGGALVGARCCCWLLLLLLVLAATASVAGSFCCCFSPEGRRNEKDEMEKKRGEGRRREQRREGERNGCHQQVVAIFAGENVEES</sequence>
<evidence type="ECO:0000256" key="1">
    <source>
        <dbReference type="SAM" id="MobiDB-lite"/>
    </source>
</evidence>
<dbReference type="EMBL" id="CP133617">
    <property type="protein sequence ID" value="WMV34045.1"/>
    <property type="molecule type" value="Genomic_DNA"/>
</dbReference>